<protein>
    <recommendedName>
        <fullName evidence="4">Large ribosomal subunit protein bL28m</fullName>
    </recommendedName>
    <alternativeName>
        <fullName evidence="5">39S ribosomal protein L28, mitochondrial</fullName>
    </alternativeName>
</protein>
<dbReference type="SUPFAM" id="SSF143800">
    <property type="entry name" value="L28p-like"/>
    <property type="match status" value="1"/>
</dbReference>
<organism evidence="6 7">
    <name type="scientific">Plectus sambesii</name>
    <dbReference type="NCBI Taxonomy" id="2011161"/>
    <lineage>
        <taxon>Eukaryota</taxon>
        <taxon>Metazoa</taxon>
        <taxon>Ecdysozoa</taxon>
        <taxon>Nematoda</taxon>
        <taxon>Chromadorea</taxon>
        <taxon>Plectida</taxon>
        <taxon>Plectina</taxon>
        <taxon>Plectoidea</taxon>
        <taxon>Plectidae</taxon>
        <taxon>Plectus</taxon>
    </lineage>
</organism>
<dbReference type="PANTHER" id="PTHR13528:SF2">
    <property type="entry name" value="LARGE RIBOSOMAL SUBUNIT PROTEIN BL28M"/>
    <property type="match status" value="1"/>
</dbReference>
<dbReference type="WBParaSite" id="PSAMB.scaffold2506size31985.g18091.t1">
    <property type="protein sequence ID" value="PSAMB.scaffold2506size31985.g18091.t1"/>
    <property type="gene ID" value="PSAMB.scaffold2506size31985.g18091"/>
</dbReference>
<keyword evidence="6" id="KW-1185">Reference proteome</keyword>
<evidence type="ECO:0000256" key="1">
    <source>
        <dbReference type="ARBA" id="ARBA00008760"/>
    </source>
</evidence>
<proteinExistence type="inferred from homology"/>
<dbReference type="PANTHER" id="PTHR13528">
    <property type="entry name" value="39S RIBOSOMAL PROTEIN L28, MITOCHONDRIAL"/>
    <property type="match status" value="1"/>
</dbReference>
<keyword evidence="2" id="KW-0689">Ribosomal protein</keyword>
<accession>A0A914VUP3</accession>
<dbReference type="GO" id="GO:0005762">
    <property type="term" value="C:mitochondrial large ribosomal subunit"/>
    <property type="evidence" value="ECO:0007669"/>
    <property type="project" value="TreeGrafter"/>
</dbReference>
<dbReference type="AlphaFoldDB" id="A0A914VUP3"/>
<dbReference type="Proteomes" id="UP000887566">
    <property type="component" value="Unplaced"/>
</dbReference>
<dbReference type="InterPro" id="IPR034704">
    <property type="entry name" value="Ribosomal_bL28/bL31-like_sf"/>
</dbReference>
<evidence type="ECO:0000256" key="3">
    <source>
        <dbReference type="ARBA" id="ARBA00023274"/>
    </source>
</evidence>
<name>A0A914VUP3_9BILA</name>
<reference evidence="7" key="1">
    <citation type="submission" date="2022-11" db="UniProtKB">
        <authorList>
            <consortium name="WormBaseParasite"/>
        </authorList>
    </citation>
    <scope>IDENTIFICATION</scope>
</reference>
<dbReference type="InterPro" id="IPR026569">
    <property type="entry name" value="Ribosomal_bL28"/>
</dbReference>
<keyword evidence="3" id="KW-0687">Ribonucleoprotein</keyword>
<evidence type="ECO:0000256" key="5">
    <source>
        <dbReference type="ARBA" id="ARBA00035538"/>
    </source>
</evidence>
<evidence type="ECO:0000256" key="2">
    <source>
        <dbReference type="ARBA" id="ARBA00022980"/>
    </source>
</evidence>
<sequence length="306" mass="36387">MSLLKNLVDLTSLPPKARVTWDKARRILRNREIWADPTSVVHRLPVFYQERYWKELLRDATPVHYRPPTVRFQWDSERLVQVEREDYPIIPIFPPEADQGLWGGEGVLKGYRKSRDFVKKKILPNYWLPTLWFPCLKDVVLYSEVLNKHMRMRVTERTMRLIDDHFGLDLYLLETADIDLRSKLGCKLKREILMALANQWHYPEDEERRDWMNEKYARFILPPEEAEWVGLELNEACKKLQDLEEKAGKMPLKVQFERELVEQLRRKRESGLPDAADDVDTASAEKYPSFVEKLFGDSKTPKKYQP</sequence>
<evidence type="ECO:0000313" key="6">
    <source>
        <dbReference type="Proteomes" id="UP000887566"/>
    </source>
</evidence>
<comment type="similarity">
    <text evidence="1">Belongs to the bacterial ribosomal protein bL28 family.</text>
</comment>
<dbReference type="GO" id="GO:0003735">
    <property type="term" value="F:structural constituent of ribosome"/>
    <property type="evidence" value="ECO:0007669"/>
    <property type="project" value="InterPro"/>
</dbReference>
<evidence type="ECO:0000256" key="4">
    <source>
        <dbReference type="ARBA" id="ARBA00035269"/>
    </source>
</evidence>
<evidence type="ECO:0000313" key="7">
    <source>
        <dbReference type="WBParaSite" id="PSAMB.scaffold2506size31985.g18091.t1"/>
    </source>
</evidence>